<keyword evidence="1" id="KW-0472">Membrane</keyword>
<dbReference type="AlphaFoldDB" id="A0A1G6P5U2"/>
<keyword evidence="1" id="KW-1133">Transmembrane helix</keyword>
<protein>
    <submittedName>
        <fullName evidence="2">Uncharacterized protein</fullName>
    </submittedName>
</protein>
<evidence type="ECO:0000256" key="1">
    <source>
        <dbReference type="SAM" id="Phobius"/>
    </source>
</evidence>
<evidence type="ECO:0000313" key="3">
    <source>
        <dbReference type="Proteomes" id="UP000242662"/>
    </source>
</evidence>
<dbReference type="STRING" id="1464122.SAMN05421737_1153"/>
<gene>
    <name evidence="2" type="ORF">SAMN05421737_1153</name>
</gene>
<feature type="transmembrane region" description="Helical" evidence="1">
    <location>
        <begin position="37"/>
        <end position="56"/>
    </location>
</feature>
<keyword evidence="1" id="KW-0812">Transmembrane</keyword>
<dbReference type="Proteomes" id="UP000242662">
    <property type="component" value="Unassembled WGS sequence"/>
</dbReference>
<keyword evidence="3" id="KW-1185">Reference proteome</keyword>
<dbReference type="EMBL" id="FMYM01000015">
    <property type="protein sequence ID" value="SDC74765.1"/>
    <property type="molecule type" value="Genomic_DNA"/>
</dbReference>
<feature type="transmembrane region" description="Helical" evidence="1">
    <location>
        <begin position="98"/>
        <end position="116"/>
    </location>
</feature>
<organism evidence="2 3">
    <name type="scientific">Shouchella lonarensis</name>
    <dbReference type="NCBI Taxonomy" id="1464122"/>
    <lineage>
        <taxon>Bacteria</taxon>
        <taxon>Bacillati</taxon>
        <taxon>Bacillota</taxon>
        <taxon>Bacilli</taxon>
        <taxon>Bacillales</taxon>
        <taxon>Bacillaceae</taxon>
        <taxon>Shouchella</taxon>
    </lineage>
</organism>
<reference evidence="3" key="1">
    <citation type="submission" date="2016-09" db="EMBL/GenBank/DDBJ databases">
        <authorList>
            <person name="Varghese N."/>
            <person name="Submissions S."/>
        </authorList>
    </citation>
    <scope>NUCLEOTIDE SEQUENCE [LARGE SCALE GENOMIC DNA]</scope>
    <source>
        <strain evidence="3">25nlg</strain>
    </source>
</reference>
<feature type="transmembrane region" description="Helical" evidence="1">
    <location>
        <begin position="6"/>
        <end position="25"/>
    </location>
</feature>
<feature type="transmembrane region" description="Helical" evidence="1">
    <location>
        <begin position="62"/>
        <end position="86"/>
    </location>
</feature>
<name>A0A1G6P5U2_9BACI</name>
<proteinExistence type="predicted"/>
<evidence type="ECO:0000313" key="2">
    <source>
        <dbReference type="EMBL" id="SDC74765.1"/>
    </source>
</evidence>
<accession>A0A1G6P5U2</accession>
<sequence length="156" mass="17952">MLTFMIGMIFPAILITLLLFILLHFIYKKASSLVKHLFLNAMIPAIIVASYLLFLYDFTKIGMLFFAYLPVAFLCFVIFGSIPQILCVRLQSSRVQRGFIYMMTGAVGFLCLLLIFREGRSLVDTIDVNIIILYVLSWGTFFFMDVWLDRMGDSDK</sequence>
<feature type="transmembrane region" description="Helical" evidence="1">
    <location>
        <begin position="128"/>
        <end position="148"/>
    </location>
</feature>